<proteinExistence type="inferred from homology"/>
<evidence type="ECO:0000256" key="3">
    <source>
        <dbReference type="RuleBase" id="RU004019"/>
    </source>
</evidence>
<feature type="domain" description="ETS" evidence="5">
    <location>
        <begin position="365"/>
        <end position="445"/>
    </location>
</feature>
<dbReference type="Pfam" id="PF00178">
    <property type="entry name" value="Ets"/>
    <property type="match status" value="1"/>
</dbReference>
<feature type="region of interest" description="Disordered" evidence="4">
    <location>
        <begin position="331"/>
        <end position="357"/>
    </location>
</feature>
<evidence type="ECO:0000256" key="4">
    <source>
        <dbReference type="SAM" id="MobiDB-lite"/>
    </source>
</evidence>
<evidence type="ECO:0000256" key="2">
    <source>
        <dbReference type="ARBA" id="ARBA00023125"/>
    </source>
</evidence>
<dbReference type="PRINTS" id="PR00454">
    <property type="entry name" value="ETSDOMAIN"/>
</dbReference>
<evidence type="ECO:0000313" key="7">
    <source>
        <dbReference type="EMBL" id="PIK33872.1"/>
    </source>
</evidence>
<dbReference type="STRING" id="307972.A0A2G8JDR7"/>
<dbReference type="PANTHER" id="PTHR11849">
    <property type="entry name" value="ETS"/>
    <property type="match status" value="1"/>
</dbReference>
<dbReference type="SMART" id="SM00251">
    <property type="entry name" value="SAM_PNT"/>
    <property type="match status" value="1"/>
</dbReference>
<dbReference type="Gene3D" id="1.10.150.50">
    <property type="entry name" value="Transcription Factor, Ets-1"/>
    <property type="match status" value="1"/>
</dbReference>
<comment type="caution">
    <text evidence="7">The sequence shown here is derived from an EMBL/GenBank/DDBJ whole genome shotgun (WGS) entry which is preliminary data.</text>
</comment>
<feature type="domain" description="PNT" evidence="6">
    <location>
        <begin position="218"/>
        <end position="305"/>
    </location>
</feature>
<dbReference type="AlphaFoldDB" id="A0A2G8JDR7"/>
<protein>
    <submittedName>
        <fullName evidence="7">Putative GA-binding protein alpha chain</fullName>
    </submittedName>
</protein>
<dbReference type="GO" id="GO:0000981">
    <property type="term" value="F:DNA-binding transcription factor activity, RNA polymerase II-specific"/>
    <property type="evidence" value="ECO:0007669"/>
    <property type="project" value="TreeGrafter"/>
</dbReference>
<comment type="similarity">
    <text evidence="1 3">Belongs to the ETS family.</text>
</comment>
<evidence type="ECO:0000259" key="6">
    <source>
        <dbReference type="PROSITE" id="PS51433"/>
    </source>
</evidence>
<dbReference type="PROSITE" id="PS51433">
    <property type="entry name" value="PNT"/>
    <property type="match status" value="1"/>
</dbReference>
<dbReference type="GO" id="GO:0005634">
    <property type="term" value="C:nucleus"/>
    <property type="evidence" value="ECO:0007669"/>
    <property type="project" value="UniProtKB-SubCell"/>
</dbReference>
<keyword evidence="8" id="KW-1185">Reference proteome</keyword>
<dbReference type="SUPFAM" id="SSF46785">
    <property type="entry name" value="Winged helix' DNA-binding domain"/>
    <property type="match status" value="1"/>
</dbReference>
<evidence type="ECO:0000259" key="5">
    <source>
        <dbReference type="PROSITE" id="PS50061"/>
    </source>
</evidence>
<dbReference type="InterPro" id="IPR024668">
    <property type="entry name" value="GABP_asu_N"/>
</dbReference>
<dbReference type="Pfam" id="PF02198">
    <property type="entry name" value="SAM_PNT"/>
    <property type="match status" value="1"/>
</dbReference>
<gene>
    <name evidence="7" type="ORF">BSL78_29309</name>
</gene>
<dbReference type="PANTHER" id="PTHR11849:SF195">
    <property type="entry name" value="GA-BINDING PROTEIN ALPHA CHAIN"/>
    <property type="match status" value="1"/>
</dbReference>
<dbReference type="Gene3D" id="1.10.10.10">
    <property type="entry name" value="Winged helix-like DNA-binding domain superfamily/Winged helix DNA-binding domain"/>
    <property type="match status" value="1"/>
</dbReference>
<sequence>MSPSDGWECMPQHLTTFSNTESIRQDGRVRHMEEDKDTSEDTSPEKKVRLTEEDDSDSISVVVGTPHSQNVVTQMMDIAEPLNTLRTLLSHRLDCYLNDHEIHLQDSTVLDPEKSLLEQGVKTEGIVQFSAQVISSHGVKPVINILDIVKPIIETVEIPVSESHGSTVSEDKMSEGKKLMLKEDEEVTQLIVCNNYREEQEKKNIPLATSPLDTFHSTNIGHCNKFSFARLLCTRSLEWTANHTINWLTCGATEFGISASKDVINAFRITGRELCQFTKEDFMKKMPKQQGDLFWTHLQVLNKGREPEITISAPSAPVAPLVLNAGPAAFQNRPRLPKSPRTPKLNSTSEDRILPGNRTGNNGQIQLWQFLLELLTDWECLEVIQWVGEEGEFKLMNAELVAQKWGARKNKHSMNYEKLSRALRYYYDGDMIAKVHGKRFVYKFVCNLKELIGYDASELKKLVNEAANEHNCREMDKSDNFQISGNIIHVAGFT</sequence>
<comment type="subcellular location">
    <subcellularLocation>
        <location evidence="3">Nucleus</location>
    </subcellularLocation>
</comment>
<dbReference type="OrthoDB" id="10067219at2759"/>
<organism evidence="7 8">
    <name type="scientific">Stichopus japonicus</name>
    <name type="common">Sea cucumber</name>
    <dbReference type="NCBI Taxonomy" id="307972"/>
    <lineage>
        <taxon>Eukaryota</taxon>
        <taxon>Metazoa</taxon>
        <taxon>Echinodermata</taxon>
        <taxon>Eleutherozoa</taxon>
        <taxon>Echinozoa</taxon>
        <taxon>Holothuroidea</taxon>
        <taxon>Aspidochirotacea</taxon>
        <taxon>Aspidochirotida</taxon>
        <taxon>Stichopodidae</taxon>
        <taxon>Apostichopus</taxon>
    </lineage>
</organism>
<dbReference type="InterPro" id="IPR046328">
    <property type="entry name" value="ETS_fam"/>
</dbReference>
<feature type="region of interest" description="Disordered" evidence="4">
    <location>
        <begin position="1"/>
        <end position="58"/>
    </location>
</feature>
<dbReference type="InterPro" id="IPR036390">
    <property type="entry name" value="WH_DNA-bd_sf"/>
</dbReference>
<feature type="compositionally biased region" description="Basic and acidic residues" evidence="4">
    <location>
        <begin position="23"/>
        <end position="34"/>
    </location>
</feature>
<dbReference type="InterPro" id="IPR000418">
    <property type="entry name" value="Ets_dom"/>
</dbReference>
<reference evidence="7 8" key="1">
    <citation type="journal article" date="2017" name="PLoS Biol.">
        <title>The sea cucumber genome provides insights into morphological evolution and visceral regeneration.</title>
        <authorList>
            <person name="Zhang X."/>
            <person name="Sun L."/>
            <person name="Yuan J."/>
            <person name="Sun Y."/>
            <person name="Gao Y."/>
            <person name="Zhang L."/>
            <person name="Li S."/>
            <person name="Dai H."/>
            <person name="Hamel J.F."/>
            <person name="Liu C."/>
            <person name="Yu Y."/>
            <person name="Liu S."/>
            <person name="Lin W."/>
            <person name="Guo K."/>
            <person name="Jin S."/>
            <person name="Xu P."/>
            <person name="Storey K.B."/>
            <person name="Huan P."/>
            <person name="Zhang T."/>
            <person name="Zhou Y."/>
            <person name="Zhang J."/>
            <person name="Lin C."/>
            <person name="Li X."/>
            <person name="Xing L."/>
            <person name="Huo D."/>
            <person name="Sun M."/>
            <person name="Wang L."/>
            <person name="Mercier A."/>
            <person name="Li F."/>
            <person name="Yang H."/>
            <person name="Xiang J."/>
        </authorList>
    </citation>
    <scope>NUCLEOTIDE SEQUENCE [LARGE SCALE GENOMIC DNA]</scope>
    <source>
        <strain evidence="7">Shaxun</strain>
        <tissue evidence="7">Muscle</tissue>
    </source>
</reference>
<feature type="compositionally biased region" description="Polar residues" evidence="4">
    <location>
        <begin position="13"/>
        <end position="22"/>
    </location>
</feature>
<dbReference type="SUPFAM" id="SSF47769">
    <property type="entry name" value="SAM/Pointed domain"/>
    <property type="match status" value="1"/>
</dbReference>
<dbReference type="Pfam" id="PF11620">
    <property type="entry name" value="GABP-alpha"/>
    <property type="match status" value="1"/>
</dbReference>
<dbReference type="PROSITE" id="PS00346">
    <property type="entry name" value="ETS_DOMAIN_2"/>
    <property type="match status" value="1"/>
</dbReference>
<accession>A0A2G8JDR7</accession>
<dbReference type="Gene3D" id="3.10.20.90">
    <property type="entry name" value="Phosphatidylinositol 3-kinase Catalytic Subunit, Chain A, domain 1"/>
    <property type="match status" value="1"/>
</dbReference>
<dbReference type="SMART" id="SM00413">
    <property type="entry name" value="ETS"/>
    <property type="match status" value="1"/>
</dbReference>
<dbReference type="GO" id="GO:0043565">
    <property type="term" value="F:sequence-specific DNA binding"/>
    <property type="evidence" value="ECO:0007669"/>
    <property type="project" value="InterPro"/>
</dbReference>
<keyword evidence="3" id="KW-0539">Nucleus</keyword>
<dbReference type="InterPro" id="IPR013761">
    <property type="entry name" value="SAM/pointed_sf"/>
</dbReference>
<dbReference type="InterPro" id="IPR036388">
    <property type="entry name" value="WH-like_DNA-bd_sf"/>
</dbReference>
<dbReference type="EMBL" id="MRZV01002378">
    <property type="protein sequence ID" value="PIK33872.1"/>
    <property type="molecule type" value="Genomic_DNA"/>
</dbReference>
<dbReference type="GO" id="GO:0030154">
    <property type="term" value="P:cell differentiation"/>
    <property type="evidence" value="ECO:0007669"/>
    <property type="project" value="TreeGrafter"/>
</dbReference>
<dbReference type="FunFam" id="1.10.10.10:FF:000200">
    <property type="entry name" value="GA-binding protein alpha chain, putative"/>
    <property type="match status" value="1"/>
</dbReference>
<dbReference type="Proteomes" id="UP000230750">
    <property type="component" value="Unassembled WGS sequence"/>
</dbReference>
<name>A0A2G8JDR7_STIJA</name>
<evidence type="ECO:0000313" key="8">
    <source>
        <dbReference type="Proteomes" id="UP000230750"/>
    </source>
</evidence>
<dbReference type="PROSITE" id="PS00345">
    <property type="entry name" value="ETS_DOMAIN_1"/>
    <property type="match status" value="1"/>
</dbReference>
<dbReference type="PROSITE" id="PS50061">
    <property type="entry name" value="ETS_DOMAIN_3"/>
    <property type="match status" value="1"/>
</dbReference>
<dbReference type="InterPro" id="IPR003118">
    <property type="entry name" value="Pointed_dom"/>
</dbReference>
<evidence type="ECO:0000256" key="1">
    <source>
        <dbReference type="ARBA" id="ARBA00005562"/>
    </source>
</evidence>
<keyword evidence="2 3" id="KW-0238">DNA-binding</keyword>